<reference evidence="2 3" key="1">
    <citation type="submission" date="2016-10" db="EMBL/GenBank/DDBJ databases">
        <authorList>
            <person name="de Groot N.N."/>
        </authorList>
    </citation>
    <scope>NUCLEOTIDE SEQUENCE [LARGE SCALE GENOMIC DNA]</scope>
    <source>
        <strain evidence="2 3">DSM 45434</strain>
    </source>
</reference>
<keyword evidence="3" id="KW-1185">Reference proteome</keyword>
<evidence type="ECO:0000256" key="1">
    <source>
        <dbReference type="SAM" id="Phobius"/>
    </source>
</evidence>
<dbReference type="EMBL" id="LT629765">
    <property type="protein sequence ID" value="SDS32809.1"/>
    <property type="molecule type" value="Genomic_DNA"/>
</dbReference>
<keyword evidence="1" id="KW-0472">Membrane</keyword>
<protein>
    <submittedName>
        <fullName evidence="2">Uncharacterized protein</fullName>
    </submittedName>
</protein>
<keyword evidence="1" id="KW-0812">Transmembrane</keyword>
<name>A0A1H1RD09_9CORY</name>
<gene>
    <name evidence="2" type="ORF">SAMN04488539_1454</name>
</gene>
<dbReference type="Proteomes" id="UP000182237">
    <property type="component" value="Chromosome I"/>
</dbReference>
<feature type="transmembrane region" description="Helical" evidence="1">
    <location>
        <begin position="6"/>
        <end position="23"/>
    </location>
</feature>
<organism evidence="2 3">
    <name type="scientific">Corynebacterium timonense</name>
    <dbReference type="NCBI Taxonomy" id="441500"/>
    <lineage>
        <taxon>Bacteria</taxon>
        <taxon>Bacillati</taxon>
        <taxon>Actinomycetota</taxon>
        <taxon>Actinomycetes</taxon>
        <taxon>Mycobacteriales</taxon>
        <taxon>Corynebacteriaceae</taxon>
        <taxon>Corynebacterium</taxon>
    </lineage>
</organism>
<accession>A0A1H1RD09</accession>
<evidence type="ECO:0000313" key="3">
    <source>
        <dbReference type="Proteomes" id="UP000182237"/>
    </source>
</evidence>
<dbReference type="STRING" id="1203190.GCA_000312345_01445"/>
<proteinExistence type="predicted"/>
<keyword evidence="1" id="KW-1133">Transmembrane helix</keyword>
<sequence length="30" mass="3133">MSLTVIVIAMVALIAGIALGMFIRNNGKSK</sequence>
<dbReference type="AlphaFoldDB" id="A0A1H1RD09"/>
<evidence type="ECO:0000313" key="2">
    <source>
        <dbReference type="EMBL" id="SDS32809.1"/>
    </source>
</evidence>